<dbReference type="Gramene" id="evm.model.03.1137">
    <property type="protein sequence ID" value="cds.evm.model.03.1137"/>
    <property type="gene ID" value="evm.TU.03.1137"/>
</dbReference>
<dbReference type="EMBL" id="UZAU01000286">
    <property type="status" value="NOT_ANNOTATED_CDS"/>
    <property type="molecule type" value="Genomic_DNA"/>
</dbReference>
<evidence type="ECO:0000313" key="3">
    <source>
        <dbReference type="EnsemblPlants" id="cds.evm.model.03.1137"/>
    </source>
</evidence>
<dbReference type="Proteomes" id="UP000596661">
    <property type="component" value="Chromosome 3"/>
</dbReference>
<reference evidence="3" key="2">
    <citation type="submission" date="2021-03" db="UniProtKB">
        <authorList>
            <consortium name="EnsemblPlants"/>
        </authorList>
    </citation>
    <scope>IDENTIFICATION</scope>
</reference>
<proteinExistence type="predicted"/>
<dbReference type="EnsemblPlants" id="evm.model.03.1137">
    <property type="protein sequence ID" value="cds.evm.model.03.1137"/>
    <property type="gene ID" value="evm.TU.03.1137"/>
</dbReference>
<organism evidence="3 4">
    <name type="scientific">Cannabis sativa</name>
    <name type="common">Hemp</name>
    <name type="synonym">Marijuana</name>
    <dbReference type="NCBI Taxonomy" id="3483"/>
    <lineage>
        <taxon>Eukaryota</taxon>
        <taxon>Viridiplantae</taxon>
        <taxon>Streptophyta</taxon>
        <taxon>Embryophyta</taxon>
        <taxon>Tracheophyta</taxon>
        <taxon>Spermatophyta</taxon>
        <taxon>Magnoliopsida</taxon>
        <taxon>eudicotyledons</taxon>
        <taxon>Gunneridae</taxon>
        <taxon>Pentapetalae</taxon>
        <taxon>rosids</taxon>
        <taxon>fabids</taxon>
        <taxon>Rosales</taxon>
        <taxon>Cannabaceae</taxon>
        <taxon>Cannabis</taxon>
    </lineage>
</organism>
<keyword evidence="4" id="KW-1185">Reference proteome</keyword>
<name>A0A803P443_CANSA</name>
<feature type="region of interest" description="Disordered" evidence="2">
    <location>
        <begin position="102"/>
        <end position="153"/>
    </location>
</feature>
<reference evidence="3" key="1">
    <citation type="submission" date="2018-11" db="EMBL/GenBank/DDBJ databases">
        <authorList>
            <person name="Grassa J C."/>
        </authorList>
    </citation>
    <scope>NUCLEOTIDE SEQUENCE [LARGE SCALE GENOMIC DNA]</scope>
</reference>
<sequence length="153" mass="17803">MSLTSRLVVSEKKYLKGEDEDSEDNNYIRDGYYKDEYHYDHASNFLRVTKDLEETQAELAEQKNLTTKLKKMMEHLQSNFRESVKFDGELLVDVVVGEHIQNKTEAETSNRLKDKGKSKVGEHSPQRRKRPPVLSSPDALLTLEVKPRHRDKV</sequence>
<evidence type="ECO:0000256" key="2">
    <source>
        <dbReference type="SAM" id="MobiDB-lite"/>
    </source>
</evidence>
<accession>A0A803P443</accession>
<evidence type="ECO:0000256" key="1">
    <source>
        <dbReference type="SAM" id="Coils"/>
    </source>
</evidence>
<keyword evidence="1" id="KW-0175">Coiled coil</keyword>
<protein>
    <submittedName>
        <fullName evidence="3">Uncharacterized protein</fullName>
    </submittedName>
</protein>
<feature type="coiled-coil region" evidence="1">
    <location>
        <begin position="45"/>
        <end position="79"/>
    </location>
</feature>
<evidence type="ECO:0000313" key="4">
    <source>
        <dbReference type="Proteomes" id="UP000596661"/>
    </source>
</evidence>
<feature type="compositionally biased region" description="Basic and acidic residues" evidence="2">
    <location>
        <begin position="102"/>
        <end position="125"/>
    </location>
</feature>
<dbReference type="AlphaFoldDB" id="A0A803P443"/>